<dbReference type="InterPro" id="IPR020946">
    <property type="entry name" value="Flavin_mOase-like"/>
</dbReference>
<dbReference type="InterPro" id="IPR050346">
    <property type="entry name" value="FMO-like"/>
</dbReference>
<dbReference type="GO" id="GO:0050661">
    <property type="term" value="F:NADP binding"/>
    <property type="evidence" value="ECO:0007669"/>
    <property type="project" value="InterPro"/>
</dbReference>
<dbReference type="SUPFAM" id="SSF51905">
    <property type="entry name" value="FAD/NAD(P)-binding domain"/>
    <property type="match status" value="2"/>
</dbReference>
<name>A0AA38XM93_9EURO</name>
<dbReference type="EMBL" id="JAPDRN010000172">
    <property type="protein sequence ID" value="KAJ9616108.1"/>
    <property type="molecule type" value="Genomic_DNA"/>
</dbReference>
<keyword evidence="3" id="KW-0274">FAD</keyword>
<sequence>MTTSVRKPASPTVGKSADEPIDALIVGMGPSGMVCLRNLLRNDPPLAVVAVERQDIPGGIWTGHIPAYSTLQDLKIEYEVHGVKFPEEEPARRAPRDQVAAFCDAYVTEFKLRQRVLWQHEVTSVEMIKPMLHKATIGPVTGVEGATRTIFTRSVLVCSGHNVHEYVPRFPGQETATFPIKHNNEIRDPSDLPASDIVVVGAGPSAMDIVQEACLTQKATNVHVVARVAHWGAPDMWWPWMWKHGWSELHVLRVLYRLLPIFVVDTFLYCVTLIWAILHGVPEWSPPFGTFPSLQSGWRLIHHEEKITDYSTRTVSNSTDDAPSSKVGYILRTHLVAPYRAGRFHIHNDTTVKSISGNTLELSDGTMLTPTLVVAATGWSTDTSFLPGGTGPGDYDSLAVADIDRPMYLRFYDQRHPGIFYVSVSNGFMTYTENASFLSQAVERILRGEWTPPPPAGMRKNCREVVLHHVGLPGLLQTDLERAGFRNLRTKDVR</sequence>
<evidence type="ECO:0000256" key="2">
    <source>
        <dbReference type="ARBA" id="ARBA00022630"/>
    </source>
</evidence>
<dbReference type="GO" id="GO:0050660">
    <property type="term" value="F:flavin adenine dinucleotide binding"/>
    <property type="evidence" value="ECO:0007669"/>
    <property type="project" value="InterPro"/>
</dbReference>
<comment type="caution">
    <text evidence="5">The sequence shown here is derived from an EMBL/GenBank/DDBJ whole genome shotgun (WGS) entry which is preliminary data.</text>
</comment>
<gene>
    <name evidence="5" type="ORF">H2204_014102</name>
</gene>
<proteinExistence type="inferred from homology"/>
<accession>A0AA38XM93</accession>
<evidence type="ECO:0008006" key="7">
    <source>
        <dbReference type="Google" id="ProtNLM"/>
    </source>
</evidence>
<evidence type="ECO:0000313" key="6">
    <source>
        <dbReference type="Proteomes" id="UP001172681"/>
    </source>
</evidence>
<protein>
    <recommendedName>
        <fullName evidence="7">FAD/NAD(P)-binding domain-containing protein</fullName>
    </recommendedName>
</protein>
<dbReference type="PANTHER" id="PTHR23023">
    <property type="entry name" value="DIMETHYLANILINE MONOOXYGENASE"/>
    <property type="match status" value="1"/>
</dbReference>
<dbReference type="GO" id="GO:0004499">
    <property type="term" value="F:N,N-dimethylaniline monooxygenase activity"/>
    <property type="evidence" value="ECO:0007669"/>
    <property type="project" value="InterPro"/>
</dbReference>
<dbReference type="Pfam" id="PF00743">
    <property type="entry name" value="FMO-like"/>
    <property type="match status" value="1"/>
</dbReference>
<dbReference type="InterPro" id="IPR036188">
    <property type="entry name" value="FAD/NAD-bd_sf"/>
</dbReference>
<comment type="similarity">
    <text evidence="1">Belongs to the FMO family.</text>
</comment>
<organism evidence="5 6">
    <name type="scientific">Knufia peltigerae</name>
    <dbReference type="NCBI Taxonomy" id="1002370"/>
    <lineage>
        <taxon>Eukaryota</taxon>
        <taxon>Fungi</taxon>
        <taxon>Dikarya</taxon>
        <taxon>Ascomycota</taxon>
        <taxon>Pezizomycotina</taxon>
        <taxon>Eurotiomycetes</taxon>
        <taxon>Chaetothyriomycetidae</taxon>
        <taxon>Chaetothyriales</taxon>
        <taxon>Trichomeriaceae</taxon>
        <taxon>Knufia</taxon>
    </lineage>
</organism>
<evidence type="ECO:0000256" key="4">
    <source>
        <dbReference type="ARBA" id="ARBA00023002"/>
    </source>
</evidence>
<dbReference type="Gene3D" id="3.50.50.60">
    <property type="entry name" value="FAD/NAD(P)-binding domain"/>
    <property type="match status" value="1"/>
</dbReference>
<keyword evidence="2" id="KW-0285">Flavoprotein</keyword>
<evidence type="ECO:0000256" key="1">
    <source>
        <dbReference type="ARBA" id="ARBA00009183"/>
    </source>
</evidence>
<dbReference type="Proteomes" id="UP001172681">
    <property type="component" value="Unassembled WGS sequence"/>
</dbReference>
<evidence type="ECO:0000256" key="3">
    <source>
        <dbReference type="ARBA" id="ARBA00022827"/>
    </source>
</evidence>
<keyword evidence="6" id="KW-1185">Reference proteome</keyword>
<dbReference type="AlphaFoldDB" id="A0AA38XM93"/>
<reference evidence="5" key="1">
    <citation type="submission" date="2022-10" db="EMBL/GenBank/DDBJ databases">
        <title>Culturing micro-colonial fungi from biological soil crusts in the Mojave desert and describing Neophaeococcomyces mojavensis, and introducing the new genera and species Taxawa tesnikishii.</title>
        <authorList>
            <person name="Kurbessoian T."/>
            <person name="Stajich J.E."/>
        </authorList>
    </citation>
    <scope>NUCLEOTIDE SEQUENCE</scope>
    <source>
        <strain evidence="5">TK_35</strain>
    </source>
</reference>
<keyword evidence="4" id="KW-0560">Oxidoreductase</keyword>
<evidence type="ECO:0000313" key="5">
    <source>
        <dbReference type="EMBL" id="KAJ9616108.1"/>
    </source>
</evidence>